<evidence type="ECO:0000256" key="2">
    <source>
        <dbReference type="ARBA" id="ARBA00022723"/>
    </source>
</evidence>
<keyword evidence="3" id="KW-0408">Iron</keyword>
<dbReference type="CDD" id="cd24107">
    <property type="entry name" value="ASKHA_NBD_benz_CoA_BzdP"/>
    <property type="match status" value="1"/>
</dbReference>
<protein>
    <recommendedName>
        <fullName evidence="5">ATPase BadF/BadG/BcrA/BcrD type domain-containing protein</fullName>
    </recommendedName>
</protein>
<comment type="caution">
    <text evidence="6">The sequence shown here is derived from an EMBL/GenBank/DDBJ whole genome shotgun (WGS) entry which is preliminary data.</text>
</comment>
<proteinExistence type="predicted"/>
<dbReference type="AlphaFoldDB" id="A0A0F9UHB6"/>
<evidence type="ECO:0000259" key="5">
    <source>
        <dbReference type="Pfam" id="PF01869"/>
    </source>
</evidence>
<sequence length="259" mass="27228">MNVAGIDCGAKNVKALILEEGKIIAKSSVFSGFDQKAAAKEALDLVLKDAGLKKEDLSHITATGAGKEEVSFSQGTITEVGANAKAINFLFPSARTVIDIGAEEGRAIKISEKGKVVDFAINEKCAAGAGTFTETMARALEIKLEEMGALSLKSQKAVPMNAQCAVFAESEVVSLIHTKHTKEDIVRAVHDAIADRIASMARKIGIEKDVALVGGVARNIGFVDSLKRDLELDLLIPEDPEFSCALGAAYAAVEKAKGG</sequence>
<dbReference type="Pfam" id="PF01869">
    <property type="entry name" value="BcrAD_BadFG"/>
    <property type="match status" value="1"/>
</dbReference>
<dbReference type="InterPro" id="IPR051805">
    <property type="entry name" value="Dehydratase_Activator_Redct"/>
</dbReference>
<dbReference type="InterPro" id="IPR043129">
    <property type="entry name" value="ATPase_NBD"/>
</dbReference>
<dbReference type="InterPro" id="IPR008275">
    <property type="entry name" value="CoA_E_activase_dom"/>
</dbReference>
<accession>A0A0F9UHB6</accession>
<dbReference type="EMBL" id="LAZR01000689">
    <property type="protein sequence ID" value="KKN60631.1"/>
    <property type="molecule type" value="Genomic_DNA"/>
</dbReference>
<dbReference type="GO" id="GO:0051536">
    <property type="term" value="F:iron-sulfur cluster binding"/>
    <property type="evidence" value="ECO:0007669"/>
    <property type="project" value="UniProtKB-KW"/>
</dbReference>
<dbReference type="PANTHER" id="PTHR32329">
    <property type="entry name" value="BIFUNCTIONAL PROTEIN [INCLUDES 2-HYDROXYACYL-COA DEHYDRATASE (N-TER) AND ITS ACTIVATOR DOMAIN (C_TERM)-RELATED"/>
    <property type="match status" value="1"/>
</dbReference>
<gene>
    <name evidence="6" type="ORF">LCGC14_0530180</name>
</gene>
<organism evidence="6">
    <name type="scientific">marine sediment metagenome</name>
    <dbReference type="NCBI Taxonomy" id="412755"/>
    <lineage>
        <taxon>unclassified sequences</taxon>
        <taxon>metagenomes</taxon>
        <taxon>ecological metagenomes</taxon>
    </lineage>
</organism>
<dbReference type="PANTHER" id="PTHR32329:SF2">
    <property type="entry name" value="BIFUNCTIONAL PROTEIN [INCLUDES 2-HYDROXYACYL-COA DEHYDRATASE (N-TER) AND ITS ACTIVATOR DOMAIN (C_TERM)"/>
    <property type="match status" value="1"/>
</dbReference>
<comment type="cofactor">
    <cofactor evidence="1">
        <name>[4Fe-4S] cluster</name>
        <dbReference type="ChEBI" id="CHEBI:49883"/>
    </cofactor>
</comment>
<keyword evidence="2" id="KW-0479">Metal-binding</keyword>
<dbReference type="NCBIfam" id="TIGR00241">
    <property type="entry name" value="CoA_E_activ"/>
    <property type="match status" value="1"/>
</dbReference>
<feature type="domain" description="ATPase BadF/BadG/BcrA/BcrD type" evidence="5">
    <location>
        <begin position="5"/>
        <end position="251"/>
    </location>
</feature>
<dbReference type="Gene3D" id="3.30.420.40">
    <property type="match status" value="2"/>
</dbReference>
<reference evidence="6" key="1">
    <citation type="journal article" date="2015" name="Nature">
        <title>Complex archaea that bridge the gap between prokaryotes and eukaryotes.</title>
        <authorList>
            <person name="Spang A."/>
            <person name="Saw J.H."/>
            <person name="Jorgensen S.L."/>
            <person name="Zaremba-Niedzwiedzka K."/>
            <person name="Martijn J."/>
            <person name="Lind A.E."/>
            <person name="van Eijk R."/>
            <person name="Schleper C."/>
            <person name="Guy L."/>
            <person name="Ettema T.J."/>
        </authorList>
    </citation>
    <scope>NUCLEOTIDE SEQUENCE</scope>
</reference>
<dbReference type="SUPFAM" id="SSF53067">
    <property type="entry name" value="Actin-like ATPase domain"/>
    <property type="match status" value="1"/>
</dbReference>
<keyword evidence="4" id="KW-0411">Iron-sulfur</keyword>
<dbReference type="InterPro" id="IPR002731">
    <property type="entry name" value="ATPase_BadF"/>
</dbReference>
<evidence type="ECO:0000256" key="3">
    <source>
        <dbReference type="ARBA" id="ARBA00023004"/>
    </source>
</evidence>
<name>A0A0F9UHB6_9ZZZZ</name>
<evidence type="ECO:0000256" key="4">
    <source>
        <dbReference type="ARBA" id="ARBA00023014"/>
    </source>
</evidence>
<evidence type="ECO:0000256" key="1">
    <source>
        <dbReference type="ARBA" id="ARBA00001966"/>
    </source>
</evidence>
<dbReference type="GO" id="GO:0046872">
    <property type="term" value="F:metal ion binding"/>
    <property type="evidence" value="ECO:0007669"/>
    <property type="project" value="UniProtKB-KW"/>
</dbReference>
<evidence type="ECO:0000313" key="6">
    <source>
        <dbReference type="EMBL" id="KKN60631.1"/>
    </source>
</evidence>